<evidence type="ECO:0000313" key="1">
    <source>
        <dbReference type="EMBL" id="AIJ07333.1"/>
    </source>
</evidence>
<dbReference type="KEGG" id="ete:ETEE_0864"/>
<protein>
    <submittedName>
        <fullName evidence="1">DNA replication protein P, putative</fullName>
    </submittedName>
</protein>
<proteinExistence type="predicted"/>
<dbReference type="AlphaFoldDB" id="A0A076LKS6"/>
<dbReference type="GO" id="GO:0006270">
    <property type="term" value="P:DNA replication initiation"/>
    <property type="evidence" value="ECO:0007669"/>
    <property type="project" value="InterPro"/>
</dbReference>
<evidence type="ECO:0000313" key="2">
    <source>
        <dbReference type="Proteomes" id="UP000028681"/>
    </source>
</evidence>
<organism evidence="1 2">
    <name type="scientific">Edwardsiella anguillarum ET080813</name>
    <dbReference type="NCBI Taxonomy" id="667120"/>
    <lineage>
        <taxon>Bacteria</taxon>
        <taxon>Pseudomonadati</taxon>
        <taxon>Pseudomonadota</taxon>
        <taxon>Gammaproteobacteria</taxon>
        <taxon>Enterobacterales</taxon>
        <taxon>Hafniaceae</taxon>
        <taxon>Edwardsiella</taxon>
    </lineage>
</organism>
<dbReference type="InterPro" id="IPR009731">
    <property type="entry name" value="P-like"/>
</dbReference>
<dbReference type="Pfam" id="PF06992">
    <property type="entry name" value="Phage_lambda_P"/>
    <property type="match status" value="1"/>
</dbReference>
<dbReference type="Proteomes" id="UP000028681">
    <property type="component" value="Chromosome"/>
</dbReference>
<sequence>MKDLATVIKNRDGGALATMASGDVSQRRVVNSDAQQLVDVLFDNLVQIFPAARHTVMADPSAEAATKRQWILAFAENGITTVEQVRAGMRIARQQETDFWPSCGKFIAWCRDGMVSAVGLPAAADIFDEFKRYAAERGRYQSPETYPWPHPVMYWIVLDVRRLMQQYNYTDVEVMKSIKSKLAVWARDIAKGKTIPNPVARIADNRRPKTAAELAGNSEHYKSIGLAALASIRQQVLGNTGKGAA</sequence>
<reference evidence="1 2" key="1">
    <citation type="journal article" date="2012" name="PLoS ONE">
        <title>Edwardsiella comparative phylogenomics reveal the new intra/inter-species taxonomic relationships, virulence evolution and niche adaptation mechanisms.</title>
        <authorList>
            <person name="Yang M."/>
            <person name="Lv Y."/>
            <person name="Xiao J."/>
            <person name="Wu H."/>
            <person name="Zheng H."/>
            <person name="Liu Q."/>
            <person name="Zhang Y."/>
            <person name="Wang Q."/>
        </authorList>
    </citation>
    <scope>NUCLEOTIDE SEQUENCE [LARGE SCALE GENOMIC DNA]</scope>
    <source>
        <strain evidence="2">080813</strain>
    </source>
</reference>
<name>A0A076LKS6_9GAMM</name>
<dbReference type="HOGENOM" id="CLU_079822_0_0_6"/>
<dbReference type="RefSeq" id="WP_038631242.1">
    <property type="nucleotide sequence ID" value="NZ_CP006664.1"/>
</dbReference>
<dbReference type="EMBL" id="CP006664">
    <property type="protein sequence ID" value="AIJ07333.1"/>
    <property type="molecule type" value="Genomic_DNA"/>
</dbReference>
<accession>A0A076LKS6</accession>
<dbReference type="GeneID" id="33938590"/>
<gene>
    <name evidence="1" type="ORF">ETEE_0864</name>
</gene>